<dbReference type="EC" id="6.3.4.15" evidence="3"/>
<evidence type="ECO:0000256" key="1">
    <source>
        <dbReference type="ARBA" id="ARBA00022598"/>
    </source>
</evidence>
<dbReference type="EMBL" id="CP047897">
    <property type="protein sequence ID" value="QHL89003.1"/>
    <property type="molecule type" value="Genomic_DNA"/>
</dbReference>
<sequence>MSLQNLSLNTLFVGQQLLFLPECASTNTVAHELVNKNNATDGSVIVAGAQTTGRGQRGNTWDVEPDKNITLSVFLKPTFLEASRQFALNIAVSLAALDLLKANLPEGCKLKWPNDLYHQDRKVGGILIENAISGRFLQHSIVGLGININQVSFQHERAASFALLTGKEFHLASMVAQLLENIERRYLALRAGGHDQQKQEYLQQLYRYQEWHPFEVEGQRVMGQIAGVDAVGRLAVIVEQKLQFFQFQEIKYLF</sequence>
<dbReference type="RefSeq" id="WP_160693937.1">
    <property type="nucleotide sequence ID" value="NZ_CP047897.1"/>
</dbReference>
<dbReference type="InterPro" id="IPR004143">
    <property type="entry name" value="BPL_LPL_catalytic"/>
</dbReference>
<feature type="domain" description="BPL/LPL catalytic" evidence="2">
    <location>
        <begin position="2"/>
        <end position="190"/>
    </location>
</feature>
<dbReference type="Proteomes" id="UP000464214">
    <property type="component" value="Chromosome"/>
</dbReference>
<dbReference type="InterPro" id="IPR004408">
    <property type="entry name" value="Biotin_CoA_COase_ligase"/>
</dbReference>
<evidence type="ECO:0000313" key="3">
    <source>
        <dbReference type="EMBL" id="QHL89003.1"/>
    </source>
</evidence>
<evidence type="ECO:0000259" key="2">
    <source>
        <dbReference type="PROSITE" id="PS51733"/>
    </source>
</evidence>
<dbReference type="NCBIfam" id="TIGR00121">
    <property type="entry name" value="birA_ligase"/>
    <property type="match status" value="1"/>
</dbReference>
<dbReference type="SUPFAM" id="SSF55681">
    <property type="entry name" value="Class II aaRS and biotin synthetases"/>
    <property type="match status" value="1"/>
</dbReference>
<evidence type="ECO:0000313" key="4">
    <source>
        <dbReference type="Proteomes" id="UP000464214"/>
    </source>
</evidence>
<dbReference type="InterPro" id="IPR045864">
    <property type="entry name" value="aa-tRNA-synth_II/BPL/LPL"/>
</dbReference>
<keyword evidence="1 3" id="KW-0436">Ligase</keyword>
<dbReference type="Pfam" id="PF03099">
    <property type="entry name" value="BPL_LplA_LipB"/>
    <property type="match status" value="1"/>
</dbReference>
<dbReference type="KEGG" id="nib:GU926_16825"/>
<dbReference type="PANTHER" id="PTHR12835:SF5">
    <property type="entry name" value="BIOTIN--PROTEIN LIGASE"/>
    <property type="match status" value="1"/>
</dbReference>
<dbReference type="AlphaFoldDB" id="A0A6P1P3P5"/>
<organism evidence="3 4">
    <name type="scientific">Nibribacter ruber</name>
    <dbReference type="NCBI Taxonomy" id="2698458"/>
    <lineage>
        <taxon>Bacteria</taxon>
        <taxon>Pseudomonadati</taxon>
        <taxon>Bacteroidota</taxon>
        <taxon>Cytophagia</taxon>
        <taxon>Cytophagales</taxon>
        <taxon>Hymenobacteraceae</taxon>
        <taxon>Nibribacter</taxon>
    </lineage>
</organism>
<gene>
    <name evidence="3" type="ORF">GU926_16825</name>
</gene>
<dbReference type="PROSITE" id="PS51733">
    <property type="entry name" value="BPL_LPL_CATALYTIC"/>
    <property type="match status" value="1"/>
</dbReference>
<dbReference type="Gene3D" id="3.30.930.10">
    <property type="entry name" value="Bira Bifunctional Protein, Domain 2"/>
    <property type="match status" value="1"/>
</dbReference>
<dbReference type="CDD" id="cd16442">
    <property type="entry name" value="BPL"/>
    <property type="match status" value="1"/>
</dbReference>
<protein>
    <submittedName>
        <fullName evidence="3">Biotin--[acetyl-CoA-carboxylase] ligase</fullName>
        <ecNumber evidence="3">6.3.4.15</ecNumber>
    </submittedName>
</protein>
<dbReference type="PANTHER" id="PTHR12835">
    <property type="entry name" value="BIOTIN PROTEIN LIGASE"/>
    <property type="match status" value="1"/>
</dbReference>
<dbReference type="GO" id="GO:0004077">
    <property type="term" value="F:biotin--[biotin carboxyl-carrier protein] ligase activity"/>
    <property type="evidence" value="ECO:0007669"/>
    <property type="project" value="UniProtKB-EC"/>
</dbReference>
<reference evidence="3 4" key="1">
    <citation type="submission" date="2020-01" db="EMBL/GenBank/DDBJ databases">
        <authorList>
            <person name="Kim M."/>
        </authorList>
    </citation>
    <scope>NUCLEOTIDE SEQUENCE [LARGE SCALE GENOMIC DNA]</scope>
    <source>
        <strain evidence="3 4">BT10</strain>
    </source>
</reference>
<proteinExistence type="predicted"/>
<dbReference type="GO" id="GO:0005737">
    <property type="term" value="C:cytoplasm"/>
    <property type="evidence" value="ECO:0007669"/>
    <property type="project" value="TreeGrafter"/>
</dbReference>
<keyword evidence="4" id="KW-1185">Reference proteome</keyword>
<accession>A0A6P1P3P5</accession>
<name>A0A6P1P3P5_9BACT</name>